<dbReference type="NCBIfam" id="TIGR01460">
    <property type="entry name" value="HAD-SF-IIA"/>
    <property type="match status" value="1"/>
</dbReference>
<sequence>MQQQERLRKLKYFALDMDGTIYLGQKLLPGAVEFLQYLKSSGRQYLFLTNNSSKNSQSYAKKLQGLGIPASETDVMTSGDATTLYLKSVKPGARVFLLGTPDLEHDFTRQGFILTKEQPDYVVLGFDQTLTYAKLTEACHLVREGVPLIATHPDFNCPTDERSGYMPDTGAILELIYASTGKRAKIIGKPNQEMIDALMTKLDCTRAETAMVGDRVYTDIKMAVNAGITGVLVLSGETKLADLEHSDIQPNFIFDSVRELMAALKVADRTL</sequence>
<proteinExistence type="predicted"/>
<accession>A0A644TND4</accession>
<dbReference type="SUPFAM" id="SSF56784">
    <property type="entry name" value="HAD-like"/>
    <property type="match status" value="1"/>
</dbReference>
<protein>
    <submittedName>
        <fullName evidence="1">Acid sugar phosphatase</fullName>
        <ecNumber evidence="1">3.1.3.-</ecNumber>
    </submittedName>
</protein>
<keyword evidence="1" id="KW-0378">Hydrolase</keyword>
<dbReference type="SFLD" id="SFLDS00003">
    <property type="entry name" value="Haloacid_Dehalogenase"/>
    <property type="match status" value="1"/>
</dbReference>
<evidence type="ECO:0000313" key="1">
    <source>
        <dbReference type="EMBL" id="MPL67917.1"/>
    </source>
</evidence>
<dbReference type="InterPro" id="IPR023214">
    <property type="entry name" value="HAD_sf"/>
</dbReference>
<name>A0A644TND4_9ZZZZ</name>
<dbReference type="GO" id="GO:0005737">
    <property type="term" value="C:cytoplasm"/>
    <property type="evidence" value="ECO:0007669"/>
    <property type="project" value="TreeGrafter"/>
</dbReference>
<dbReference type="PANTHER" id="PTHR19288">
    <property type="entry name" value="4-NITROPHENYLPHOSPHATASE-RELATED"/>
    <property type="match status" value="1"/>
</dbReference>
<dbReference type="GO" id="GO:0016791">
    <property type="term" value="F:phosphatase activity"/>
    <property type="evidence" value="ECO:0007669"/>
    <property type="project" value="TreeGrafter"/>
</dbReference>
<dbReference type="Pfam" id="PF13242">
    <property type="entry name" value="Hydrolase_like"/>
    <property type="match status" value="1"/>
</dbReference>
<gene>
    <name evidence="1" type="primary">yutF_1</name>
    <name evidence="1" type="ORF">SDC9_13620</name>
</gene>
<dbReference type="Pfam" id="PF13344">
    <property type="entry name" value="Hydrolase_6"/>
    <property type="match status" value="1"/>
</dbReference>
<dbReference type="Gene3D" id="3.40.50.1000">
    <property type="entry name" value="HAD superfamily/HAD-like"/>
    <property type="match status" value="2"/>
</dbReference>
<comment type="caution">
    <text evidence="1">The sequence shown here is derived from an EMBL/GenBank/DDBJ whole genome shotgun (WGS) entry which is preliminary data.</text>
</comment>
<dbReference type="EMBL" id="VSSQ01000039">
    <property type="protein sequence ID" value="MPL67917.1"/>
    <property type="molecule type" value="Genomic_DNA"/>
</dbReference>
<dbReference type="PIRSF" id="PIRSF000915">
    <property type="entry name" value="PGP-type_phosphatase"/>
    <property type="match status" value="1"/>
</dbReference>
<reference evidence="1" key="1">
    <citation type="submission" date="2019-08" db="EMBL/GenBank/DDBJ databases">
        <authorList>
            <person name="Kucharzyk K."/>
            <person name="Murdoch R.W."/>
            <person name="Higgins S."/>
            <person name="Loffler F."/>
        </authorList>
    </citation>
    <scope>NUCLEOTIDE SEQUENCE</scope>
</reference>
<organism evidence="1">
    <name type="scientific">bioreactor metagenome</name>
    <dbReference type="NCBI Taxonomy" id="1076179"/>
    <lineage>
        <taxon>unclassified sequences</taxon>
        <taxon>metagenomes</taxon>
        <taxon>ecological metagenomes</taxon>
    </lineage>
</organism>
<dbReference type="EC" id="3.1.3.-" evidence="1"/>
<dbReference type="InterPro" id="IPR036412">
    <property type="entry name" value="HAD-like_sf"/>
</dbReference>
<dbReference type="AlphaFoldDB" id="A0A644TND4"/>
<dbReference type="PANTHER" id="PTHR19288:SF46">
    <property type="entry name" value="HALOACID DEHALOGENASE-LIKE HYDROLASE DOMAIN-CONTAINING PROTEIN 2"/>
    <property type="match status" value="1"/>
</dbReference>
<dbReference type="SFLD" id="SFLDG01139">
    <property type="entry name" value="C2.A:_Pyridoxal_Phosphate_Phos"/>
    <property type="match status" value="1"/>
</dbReference>
<dbReference type="InterPro" id="IPR006357">
    <property type="entry name" value="HAD-SF_hydro_IIA"/>
</dbReference>